<dbReference type="Gene3D" id="3.20.20.70">
    <property type="entry name" value="Aldolase class I"/>
    <property type="match status" value="1"/>
</dbReference>
<dbReference type="Pfam" id="PF00215">
    <property type="entry name" value="OMPdecase"/>
    <property type="match status" value="1"/>
</dbReference>
<feature type="binding site" evidence="7">
    <location>
        <position position="216"/>
    </location>
    <ligand>
        <name>substrate</name>
    </ligand>
</feature>
<evidence type="ECO:0000256" key="6">
    <source>
        <dbReference type="ARBA" id="ARBA00049157"/>
    </source>
</evidence>
<comment type="similarity">
    <text evidence="7">Belongs to the OMP decarboxylase family. Type 1 subfamily.</text>
</comment>
<comment type="subunit">
    <text evidence="7">Homodimer.</text>
</comment>
<comment type="function">
    <text evidence="1 7">Catalyzes the decarboxylation of orotidine 5'-monophosphate (OMP) to uridine 5'-monophosphate (UMP).</text>
</comment>
<evidence type="ECO:0000256" key="3">
    <source>
        <dbReference type="ARBA" id="ARBA00022793"/>
    </source>
</evidence>
<accession>A0ABT7QN95</accession>
<dbReference type="CDD" id="cd04725">
    <property type="entry name" value="OMP_decarboxylase_like"/>
    <property type="match status" value="1"/>
</dbReference>
<dbReference type="HAMAP" id="MF_01200_B">
    <property type="entry name" value="OMPdecase_type1_B"/>
    <property type="match status" value="1"/>
</dbReference>
<feature type="binding site" evidence="7">
    <location>
        <position position="185"/>
    </location>
    <ligand>
        <name>substrate</name>
    </ligand>
</feature>
<dbReference type="Proteomes" id="UP001168167">
    <property type="component" value="Unassembled WGS sequence"/>
</dbReference>
<keyword evidence="5 7" id="KW-0456">Lyase</keyword>
<feature type="active site" description="Proton donor" evidence="7">
    <location>
        <position position="72"/>
    </location>
</feature>
<organism evidence="10 11">
    <name type="scientific">Candidatus Doriopsillibacter californiensis</name>
    <dbReference type="NCBI Taxonomy" id="2970740"/>
    <lineage>
        <taxon>Bacteria</taxon>
        <taxon>Pseudomonadati</taxon>
        <taxon>Pseudomonadota</taxon>
        <taxon>Gammaproteobacteria</taxon>
        <taxon>Candidatus Tethybacterales</taxon>
        <taxon>Candidatus Persebacteraceae</taxon>
        <taxon>Candidatus Doriopsillibacter</taxon>
    </lineage>
</organism>
<comment type="catalytic activity">
    <reaction evidence="6 7 8">
        <text>orotidine 5'-phosphate + H(+) = UMP + CO2</text>
        <dbReference type="Rhea" id="RHEA:11596"/>
        <dbReference type="ChEBI" id="CHEBI:15378"/>
        <dbReference type="ChEBI" id="CHEBI:16526"/>
        <dbReference type="ChEBI" id="CHEBI:57538"/>
        <dbReference type="ChEBI" id="CHEBI:57865"/>
        <dbReference type="EC" id="4.1.1.23"/>
    </reaction>
</comment>
<protein>
    <recommendedName>
        <fullName evidence="7">Orotidine 5'-phosphate decarboxylase</fullName>
        <ecNumber evidence="7">4.1.1.23</ecNumber>
    </recommendedName>
    <alternativeName>
        <fullName evidence="7">OMP decarboxylase</fullName>
        <shortName evidence="7">OMPDCase</shortName>
        <shortName evidence="7">OMPdecase</shortName>
    </alternativeName>
</protein>
<evidence type="ECO:0000256" key="2">
    <source>
        <dbReference type="ARBA" id="ARBA00004861"/>
    </source>
</evidence>
<dbReference type="EC" id="4.1.1.23" evidence="7"/>
<dbReference type="NCBIfam" id="NF001273">
    <property type="entry name" value="PRK00230.1"/>
    <property type="match status" value="1"/>
</dbReference>
<evidence type="ECO:0000313" key="11">
    <source>
        <dbReference type="Proteomes" id="UP001168167"/>
    </source>
</evidence>
<comment type="caution">
    <text evidence="10">The sequence shown here is derived from an EMBL/GenBank/DDBJ whole genome shotgun (WGS) entry which is preliminary data.</text>
</comment>
<keyword evidence="11" id="KW-1185">Reference proteome</keyword>
<feature type="binding site" evidence="7">
    <location>
        <position position="42"/>
    </location>
    <ligand>
        <name>substrate</name>
    </ligand>
</feature>
<name>A0ABT7QN95_9GAMM</name>
<comment type="pathway">
    <text evidence="2 7 8">Pyrimidine metabolism; UMP biosynthesis via de novo pathway; UMP from orotate: step 2/2.</text>
</comment>
<evidence type="ECO:0000256" key="5">
    <source>
        <dbReference type="ARBA" id="ARBA00023239"/>
    </source>
</evidence>
<proteinExistence type="inferred from homology"/>
<evidence type="ECO:0000313" key="10">
    <source>
        <dbReference type="EMBL" id="MDM5148172.1"/>
    </source>
</evidence>
<dbReference type="InterPro" id="IPR047596">
    <property type="entry name" value="OMPdecase_bac"/>
</dbReference>
<feature type="binding site" evidence="7">
    <location>
        <position position="195"/>
    </location>
    <ligand>
        <name>substrate</name>
    </ligand>
</feature>
<gene>
    <name evidence="7 10" type="primary">pyrF</name>
    <name evidence="10" type="ORF">NQX30_07350</name>
</gene>
<feature type="binding site" evidence="7">
    <location>
        <position position="124"/>
    </location>
    <ligand>
        <name>substrate</name>
    </ligand>
</feature>
<evidence type="ECO:0000256" key="8">
    <source>
        <dbReference type="RuleBase" id="RU000512"/>
    </source>
</evidence>
<reference evidence="10" key="1">
    <citation type="submission" date="2022-08" db="EMBL/GenBank/DDBJ databases">
        <authorList>
            <person name="Dzunkova M."/>
            <person name="La Clair J."/>
            <person name="Tyml T."/>
            <person name="Doud D."/>
            <person name="Schulz F."/>
            <person name="Piquer S."/>
            <person name="Porcel Sanchis D."/>
            <person name="Osborn A."/>
            <person name="Robinson D."/>
            <person name="Louie K.B."/>
            <person name="Bowen B.P."/>
            <person name="Bowers R."/>
            <person name="Lee J."/>
            <person name="Arnau Llombart V."/>
            <person name="Diaz Villanueva W."/>
            <person name="Gosliner T."/>
            <person name="Northen T."/>
            <person name="Cheng J.-F."/>
            <person name="Burkart M.D."/>
            <person name="Woyke T."/>
        </authorList>
    </citation>
    <scope>NUCLEOTIDE SEQUENCE</scope>
    <source>
        <strain evidence="10">Df01</strain>
    </source>
</reference>
<dbReference type="NCBIfam" id="TIGR01740">
    <property type="entry name" value="pyrF"/>
    <property type="match status" value="1"/>
</dbReference>
<feature type="binding site" evidence="7">
    <location>
        <position position="20"/>
    </location>
    <ligand>
        <name>substrate</name>
    </ligand>
</feature>
<dbReference type="InterPro" id="IPR018089">
    <property type="entry name" value="OMPdecase_AS"/>
</dbReference>
<feature type="binding site" evidence="7">
    <location>
        <begin position="70"/>
        <end position="79"/>
    </location>
    <ligand>
        <name>substrate</name>
    </ligand>
</feature>
<dbReference type="SMART" id="SM00934">
    <property type="entry name" value="OMPdecase"/>
    <property type="match status" value="1"/>
</dbReference>
<dbReference type="PANTHER" id="PTHR32119">
    <property type="entry name" value="OROTIDINE 5'-PHOSPHATE DECARBOXYLASE"/>
    <property type="match status" value="1"/>
</dbReference>
<keyword evidence="4 7" id="KW-0665">Pyrimidine biosynthesis</keyword>
<reference evidence="10" key="2">
    <citation type="journal article" date="2023" name="Microbiome">
        <title>Synthase-selected sorting approach identifies a beta-lactone synthase in a nudibranch symbiotic bacterium.</title>
        <authorList>
            <person name="Dzunkova M."/>
            <person name="La Clair J.J."/>
            <person name="Tyml T."/>
            <person name="Doud D."/>
            <person name="Schulz F."/>
            <person name="Piquer-Esteban S."/>
            <person name="Porcel Sanchis D."/>
            <person name="Osborn A."/>
            <person name="Robinson D."/>
            <person name="Louie K.B."/>
            <person name="Bowen B.P."/>
            <person name="Bowers R.M."/>
            <person name="Lee J."/>
            <person name="Arnau V."/>
            <person name="Diaz-Villanueva W."/>
            <person name="Stepanauskas R."/>
            <person name="Gosliner T."/>
            <person name="Date S.V."/>
            <person name="Northen T.R."/>
            <person name="Cheng J.F."/>
            <person name="Burkart M.D."/>
            <person name="Woyke T."/>
        </authorList>
    </citation>
    <scope>NUCLEOTIDE SEQUENCE</scope>
    <source>
        <strain evidence="10">Df01</strain>
    </source>
</reference>
<dbReference type="InterPro" id="IPR014732">
    <property type="entry name" value="OMPdecase"/>
</dbReference>
<dbReference type="InterPro" id="IPR001754">
    <property type="entry name" value="OMPdeCOase_dom"/>
</dbReference>
<evidence type="ECO:0000256" key="1">
    <source>
        <dbReference type="ARBA" id="ARBA00002356"/>
    </source>
</evidence>
<feature type="domain" description="Orotidine 5'-phosphate decarboxylase" evidence="9">
    <location>
        <begin position="14"/>
        <end position="231"/>
    </location>
</feature>
<keyword evidence="3 7" id="KW-0210">Decarboxylase</keyword>
<dbReference type="PANTHER" id="PTHR32119:SF2">
    <property type="entry name" value="OROTIDINE 5'-PHOSPHATE DECARBOXYLASE"/>
    <property type="match status" value="1"/>
</dbReference>
<evidence type="ECO:0000259" key="9">
    <source>
        <dbReference type="SMART" id="SM00934"/>
    </source>
</evidence>
<dbReference type="InterPro" id="IPR011060">
    <property type="entry name" value="RibuloseP-bd_barrel"/>
</dbReference>
<evidence type="ECO:0000256" key="4">
    <source>
        <dbReference type="ARBA" id="ARBA00022975"/>
    </source>
</evidence>
<dbReference type="SUPFAM" id="SSF51366">
    <property type="entry name" value="Ribulose-phoshate binding barrel"/>
    <property type="match status" value="1"/>
</dbReference>
<dbReference type="EMBL" id="JANQAO010000004">
    <property type="protein sequence ID" value="MDM5148172.1"/>
    <property type="molecule type" value="Genomic_DNA"/>
</dbReference>
<dbReference type="PROSITE" id="PS00156">
    <property type="entry name" value="OMPDECASE"/>
    <property type="match status" value="1"/>
</dbReference>
<dbReference type="InterPro" id="IPR013785">
    <property type="entry name" value="Aldolase_TIM"/>
</dbReference>
<sequence length="241" mass="25336">MLKCLSMHIPASSRLIVALDVPSANDALSLVDAIGDAADFYKVGLELFAAGDGHTLVEALKKRGLRVFVDLKLFDVPETVARATAQVAALGADFLTVHGNDAIMQAAADARSTQLKILAVTALTSLDSGDLRDLGFSCDVRELVLSRAQRALKLGCDGVVSSGLEVAALRRTCGSDLVVVTPGVRPLTNRPPDDQKRVATPTQIIRDGGDYLVVGRPIRDAANPRDAALAIQKEIAASLSA</sequence>
<evidence type="ECO:0000256" key="7">
    <source>
        <dbReference type="HAMAP-Rule" id="MF_01200"/>
    </source>
</evidence>
<feature type="binding site" evidence="7">
    <location>
        <position position="215"/>
    </location>
    <ligand>
        <name>substrate</name>
    </ligand>
</feature>
<dbReference type="GO" id="GO:0004590">
    <property type="term" value="F:orotidine-5'-phosphate decarboxylase activity"/>
    <property type="evidence" value="ECO:0007669"/>
    <property type="project" value="UniProtKB-EC"/>
</dbReference>